<dbReference type="SMART" id="SM00034">
    <property type="entry name" value="CLECT"/>
    <property type="match status" value="1"/>
</dbReference>
<feature type="domain" description="C-type lectin" evidence="9">
    <location>
        <begin position="31"/>
        <end position="161"/>
    </location>
</feature>
<protein>
    <recommendedName>
        <fullName evidence="7">Small ribosomal subunit protein uS12m</fullName>
    </recommendedName>
</protein>
<dbReference type="GO" id="GO:0015935">
    <property type="term" value="C:small ribosomal subunit"/>
    <property type="evidence" value="ECO:0007669"/>
    <property type="project" value="InterPro"/>
</dbReference>
<dbReference type="PANTHER" id="PTHR11652">
    <property type="entry name" value="30S RIBOSOMAL PROTEIN S12 FAMILY MEMBER"/>
    <property type="match status" value="1"/>
</dbReference>
<comment type="similarity">
    <text evidence="2">Belongs to the universal ribosomal protein uS12 family.</text>
</comment>
<evidence type="ECO:0000256" key="6">
    <source>
        <dbReference type="ARBA" id="ARBA00023274"/>
    </source>
</evidence>
<evidence type="ECO:0000256" key="4">
    <source>
        <dbReference type="ARBA" id="ARBA00022980"/>
    </source>
</evidence>
<reference evidence="10" key="1">
    <citation type="submission" date="2021-04" db="EMBL/GenBank/DDBJ databases">
        <authorList>
            <person name="Tunstrom K."/>
        </authorList>
    </citation>
    <scope>NUCLEOTIDE SEQUENCE</scope>
</reference>
<comment type="caution">
    <text evidence="10">The sequence shown here is derived from an EMBL/GenBank/DDBJ whole genome shotgun (WGS) entry which is preliminary data.</text>
</comment>
<evidence type="ECO:0000256" key="2">
    <source>
        <dbReference type="ARBA" id="ARBA00005657"/>
    </source>
</evidence>
<evidence type="ECO:0000256" key="1">
    <source>
        <dbReference type="ARBA" id="ARBA00004173"/>
    </source>
</evidence>
<gene>
    <name evidence="10" type="ORF">PAPOLLO_LOCUS650</name>
</gene>
<dbReference type="GO" id="GO:0005739">
    <property type="term" value="C:mitochondrion"/>
    <property type="evidence" value="ECO:0007669"/>
    <property type="project" value="UniProtKB-SubCell"/>
</dbReference>
<dbReference type="InterPro" id="IPR005679">
    <property type="entry name" value="Ribosomal_uS12_bac"/>
</dbReference>
<feature type="chain" id="PRO_5035927850" description="Small ribosomal subunit protein uS12m" evidence="8">
    <location>
        <begin position="21"/>
        <end position="321"/>
    </location>
</feature>
<dbReference type="CDD" id="cd00037">
    <property type="entry name" value="CLECT"/>
    <property type="match status" value="1"/>
</dbReference>
<evidence type="ECO:0000313" key="11">
    <source>
        <dbReference type="Proteomes" id="UP000691718"/>
    </source>
</evidence>
<evidence type="ECO:0000256" key="5">
    <source>
        <dbReference type="ARBA" id="ARBA00023128"/>
    </source>
</evidence>
<sequence length="321" mass="35900">MRLQISIAFILATSLSFISCVSLKGYVRNTEMGTAYKLFYRSQPWAVAKEICEAEGAKLAVPRSEEEFLFIQKLVRGMHYPAITNTSNKLVVWLGISNVDNYKIWTNVDGKDIRDTGFARWSGMNGQISASPKEPHCVVLDAVNPGLRDWWCHRNQPFICKSKMNLIRRGISLLTRGIKTQCTQISAIPQLYAPVVQNASTTPLSMAARAMASLAQMHRNGPHIKDRKSRNPLNGNPFAKGVVLKTLIRKPKKPNSANRKCVLVRLSNGREMVAYVPGIGHNLQEHNIVLVRVGRVKDCPGVKLKCVRGKFDLSHVVKQKV</sequence>
<dbReference type="GO" id="GO:0006412">
    <property type="term" value="P:translation"/>
    <property type="evidence" value="ECO:0007669"/>
    <property type="project" value="InterPro"/>
</dbReference>
<keyword evidence="11" id="KW-1185">Reference proteome</keyword>
<keyword evidence="5" id="KW-0496">Mitochondrion</keyword>
<dbReference type="CDD" id="cd03368">
    <property type="entry name" value="Ribosomal_S12"/>
    <property type="match status" value="1"/>
</dbReference>
<evidence type="ECO:0000256" key="3">
    <source>
        <dbReference type="ARBA" id="ARBA00022946"/>
    </source>
</evidence>
<accession>A0A8S3W059</accession>
<dbReference type="InterPro" id="IPR006032">
    <property type="entry name" value="Ribosomal_uS12"/>
</dbReference>
<organism evidence="10 11">
    <name type="scientific">Parnassius apollo</name>
    <name type="common">Apollo butterfly</name>
    <name type="synonym">Papilio apollo</name>
    <dbReference type="NCBI Taxonomy" id="110799"/>
    <lineage>
        <taxon>Eukaryota</taxon>
        <taxon>Metazoa</taxon>
        <taxon>Ecdysozoa</taxon>
        <taxon>Arthropoda</taxon>
        <taxon>Hexapoda</taxon>
        <taxon>Insecta</taxon>
        <taxon>Pterygota</taxon>
        <taxon>Neoptera</taxon>
        <taxon>Endopterygota</taxon>
        <taxon>Lepidoptera</taxon>
        <taxon>Glossata</taxon>
        <taxon>Ditrysia</taxon>
        <taxon>Papilionoidea</taxon>
        <taxon>Papilionidae</taxon>
        <taxon>Parnassiinae</taxon>
        <taxon>Parnassini</taxon>
        <taxon>Parnassius</taxon>
        <taxon>Parnassius</taxon>
    </lineage>
</organism>
<evidence type="ECO:0000256" key="7">
    <source>
        <dbReference type="ARBA" id="ARBA00035248"/>
    </source>
</evidence>
<dbReference type="OrthoDB" id="361013at2759"/>
<keyword evidence="8" id="KW-0732">Signal</keyword>
<dbReference type="Pfam" id="PF00059">
    <property type="entry name" value="Lectin_C"/>
    <property type="match status" value="1"/>
</dbReference>
<evidence type="ECO:0000259" key="9">
    <source>
        <dbReference type="PROSITE" id="PS50041"/>
    </source>
</evidence>
<dbReference type="FunFam" id="2.40.50.140:FF:000115">
    <property type="entry name" value="28S ribosomal protein S12, mitochondrial"/>
    <property type="match status" value="1"/>
</dbReference>
<dbReference type="NCBIfam" id="TIGR00981">
    <property type="entry name" value="rpsL_bact"/>
    <property type="match status" value="1"/>
</dbReference>
<dbReference type="GO" id="GO:0003735">
    <property type="term" value="F:structural constituent of ribosome"/>
    <property type="evidence" value="ECO:0007669"/>
    <property type="project" value="InterPro"/>
</dbReference>
<dbReference type="Pfam" id="PF00164">
    <property type="entry name" value="Ribosom_S12_S23"/>
    <property type="match status" value="1"/>
</dbReference>
<dbReference type="AlphaFoldDB" id="A0A8S3W059"/>
<evidence type="ECO:0000313" key="10">
    <source>
        <dbReference type="EMBL" id="CAG4933282.1"/>
    </source>
</evidence>
<dbReference type="PROSITE" id="PS00055">
    <property type="entry name" value="RIBOSOMAL_S12"/>
    <property type="match status" value="1"/>
</dbReference>
<feature type="signal peptide" evidence="8">
    <location>
        <begin position="1"/>
        <end position="20"/>
    </location>
</feature>
<keyword evidence="4" id="KW-0689">Ribosomal protein</keyword>
<proteinExistence type="inferred from homology"/>
<comment type="subcellular location">
    <subcellularLocation>
        <location evidence="1">Mitochondrion</location>
    </subcellularLocation>
</comment>
<dbReference type="InterPro" id="IPR001304">
    <property type="entry name" value="C-type_lectin-like"/>
</dbReference>
<dbReference type="PROSITE" id="PS50041">
    <property type="entry name" value="C_TYPE_LECTIN_2"/>
    <property type="match status" value="1"/>
</dbReference>
<evidence type="ECO:0000256" key="8">
    <source>
        <dbReference type="SAM" id="SignalP"/>
    </source>
</evidence>
<keyword evidence="3" id="KW-0809">Transit peptide</keyword>
<dbReference type="PROSITE" id="PS51257">
    <property type="entry name" value="PROKAR_LIPOPROTEIN"/>
    <property type="match status" value="1"/>
</dbReference>
<dbReference type="EMBL" id="CAJQZP010000023">
    <property type="protein sequence ID" value="CAG4933282.1"/>
    <property type="molecule type" value="Genomic_DNA"/>
</dbReference>
<name>A0A8S3W059_PARAO</name>
<dbReference type="Proteomes" id="UP000691718">
    <property type="component" value="Unassembled WGS sequence"/>
</dbReference>
<keyword evidence="6" id="KW-0687">Ribonucleoprotein</keyword>